<comment type="caution">
    <text evidence="1">The sequence shown here is derived from an EMBL/GenBank/DDBJ whole genome shotgun (WGS) entry which is preliminary data.</text>
</comment>
<dbReference type="RefSeq" id="WP_018859401.1">
    <property type="nucleotide sequence ID" value="NZ_LNCD01000049.1"/>
</dbReference>
<name>A0A120FNU2_9HYPH</name>
<dbReference type="AlphaFoldDB" id="A0A120FNU2"/>
<dbReference type="OrthoDB" id="8402502at2"/>
<keyword evidence="2" id="KW-1185">Reference proteome</keyword>
<evidence type="ECO:0000313" key="2">
    <source>
        <dbReference type="Proteomes" id="UP000068164"/>
    </source>
</evidence>
<proteinExistence type="predicted"/>
<accession>A0A120FNU2</accession>
<dbReference type="EMBL" id="LNCD01000049">
    <property type="protein sequence ID" value="KWV55922.1"/>
    <property type="molecule type" value="Genomic_DNA"/>
</dbReference>
<protein>
    <submittedName>
        <fullName evidence="1">Uncharacterized protein</fullName>
    </submittedName>
</protein>
<gene>
    <name evidence="1" type="ORF">AS026_36290</name>
</gene>
<evidence type="ECO:0000313" key="1">
    <source>
        <dbReference type="EMBL" id="KWV55922.1"/>
    </source>
</evidence>
<dbReference type="Proteomes" id="UP000068164">
    <property type="component" value="Unassembled WGS sequence"/>
</dbReference>
<sequence length="60" mass="6866">MPATQMPQLIFALSVAREMAKRERHADVLVILIDEALKEAKEEALRYGILVDIEEETELQ</sequence>
<organism evidence="1 2">
    <name type="scientific">Rhizobium altiplani</name>
    <dbReference type="NCBI Taxonomy" id="1864509"/>
    <lineage>
        <taxon>Bacteria</taxon>
        <taxon>Pseudomonadati</taxon>
        <taxon>Pseudomonadota</taxon>
        <taxon>Alphaproteobacteria</taxon>
        <taxon>Hyphomicrobiales</taxon>
        <taxon>Rhizobiaceae</taxon>
        <taxon>Rhizobium/Agrobacterium group</taxon>
        <taxon>Rhizobium</taxon>
    </lineage>
</organism>
<reference evidence="1 2" key="1">
    <citation type="submission" date="2015-11" db="EMBL/GenBank/DDBJ databases">
        <title>Draft Genome Sequence of the Strain BR 10423 (Rhizobium sp.) isolated from nodules of Mimosa pudica.</title>
        <authorList>
            <person name="Barauna A.C."/>
            <person name="Zilli J.E."/>
            <person name="Simoes-Araujo J.L."/>
            <person name="Reis V.M."/>
            <person name="James E.K."/>
            <person name="Reis F.B.Jr."/>
            <person name="Rouws L.F."/>
            <person name="Passos S.R."/>
            <person name="Gois S.R."/>
        </authorList>
    </citation>
    <scope>NUCLEOTIDE SEQUENCE [LARGE SCALE GENOMIC DNA]</scope>
    <source>
        <strain evidence="1 2">BR10423</strain>
    </source>
</reference>